<accession>A0AAN8ZEY4</accession>
<evidence type="ECO:0000313" key="4">
    <source>
        <dbReference type="Proteomes" id="UP001370490"/>
    </source>
</evidence>
<feature type="repeat" description="PPR" evidence="2">
    <location>
        <begin position="309"/>
        <end position="343"/>
    </location>
</feature>
<dbReference type="FunFam" id="1.25.40.10:FF:000442">
    <property type="entry name" value="Pentatricopeptide repeat-containing protein At3g49710"/>
    <property type="match status" value="1"/>
</dbReference>
<evidence type="ECO:0000313" key="3">
    <source>
        <dbReference type="EMBL" id="KAK6938339.1"/>
    </source>
</evidence>
<dbReference type="Pfam" id="PF01535">
    <property type="entry name" value="PPR"/>
    <property type="match status" value="6"/>
</dbReference>
<dbReference type="FunFam" id="1.25.40.10:FF:001093">
    <property type="entry name" value="Pentatricopeptide repeat-containing protein At2g34400"/>
    <property type="match status" value="1"/>
</dbReference>
<evidence type="ECO:0000256" key="1">
    <source>
        <dbReference type="ARBA" id="ARBA00022737"/>
    </source>
</evidence>
<dbReference type="Gene3D" id="1.25.40.10">
    <property type="entry name" value="Tetratricopeptide repeat domain"/>
    <property type="match status" value="3"/>
</dbReference>
<dbReference type="FunFam" id="1.25.40.10:FF:000285">
    <property type="entry name" value="Pentatricopeptide repeat-containing protein, chloroplastic"/>
    <property type="match status" value="1"/>
</dbReference>
<organism evidence="3 4">
    <name type="scientific">Dillenia turbinata</name>
    <dbReference type="NCBI Taxonomy" id="194707"/>
    <lineage>
        <taxon>Eukaryota</taxon>
        <taxon>Viridiplantae</taxon>
        <taxon>Streptophyta</taxon>
        <taxon>Embryophyta</taxon>
        <taxon>Tracheophyta</taxon>
        <taxon>Spermatophyta</taxon>
        <taxon>Magnoliopsida</taxon>
        <taxon>eudicotyledons</taxon>
        <taxon>Gunneridae</taxon>
        <taxon>Pentapetalae</taxon>
        <taxon>Dilleniales</taxon>
        <taxon>Dilleniaceae</taxon>
        <taxon>Dillenia</taxon>
    </lineage>
</organism>
<dbReference type="PANTHER" id="PTHR47926:SF479">
    <property type="entry name" value="PENTACOTRIPEPTIDE-REPEAT REGION OF PRORP DOMAIN-CONTAINING PROTEIN"/>
    <property type="match status" value="1"/>
</dbReference>
<dbReference type="GO" id="GO:0003723">
    <property type="term" value="F:RNA binding"/>
    <property type="evidence" value="ECO:0007669"/>
    <property type="project" value="InterPro"/>
</dbReference>
<dbReference type="PROSITE" id="PS51375">
    <property type="entry name" value="PPR"/>
    <property type="match status" value="4"/>
</dbReference>
<reference evidence="3 4" key="1">
    <citation type="submission" date="2023-12" db="EMBL/GenBank/DDBJ databases">
        <title>A high-quality genome assembly for Dillenia turbinata (Dilleniales).</title>
        <authorList>
            <person name="Chanderbali A."/>
        </authorList>
    </citation>
    <scope>NUCLEOTIDE SEQUENCE [LARGE SCALE GENOMIC DNA]</scope>
    <source>
        <strain evidence="3">LSX21</strain>
        <tissue evidence="3">Leaf</tissue>
    </source>
</reference>
<dbReference type="AlphaFoldDB" id="A0AAN8ZEY4"/>
<feature type="repeat" description="PPR" evidence="2">
    <location>
        <begin position="410"/>
        <end position="444"/>
    </location>
</feature>
<name>A0AAN8ZEY4_9MAGN</name>
<dbReference type="EMBL" id="JBAMMX010000006">
    <property type="protein sequence ID" value="KAK6938339.1"/>
    <property type="molecule type" value="Genomic_DNA"/>
</dbReference>
<dbReference type="Proteomes" id="UP001370490">
    <property type="component" value="Unassembled WGS sequence"/>
</dbReference>
<dbReference type="PANTHER" id="PTHR47926">
    <property type="entry name" value="PENTATRICOPEPTIDE REPEAT-CONTAINING PROTEIN"/>
    <property type="match status" value="1"/>
</dbReference>
<feature type="repeat" description="PPR" evidence="2">
    <location>
        <begin position="109"/>
        <end position="143"/>
    </location>
</feature>
<sequence length="639" mass="72363">MRSLVPKTYSAPVTYYCNLVHHCFSLKSLHFIKSVHAQFIQVGFCANTFLGNRYVELYSKFGTVDDAFKAFRDIPIKNQISWNLCLNLCIKSDEIGSARKLFDEMPVRDVVSWNTMILGYASDGFLDNALELFVEMQNVGVMPSEFTYSIMTSLVWSRCHGKQIHARMIRSSVSASNVVLGNSLIDMYGRIGLVNYAFGVFKAMEKLDVISWNSLIFSCYRGGCGKLALDHFCLMTSIGVSPDDFTVSTVVAVCSHVVDLEKGKQTFALCVKMGFLLNTIVSSAIIDMFSKCNRLEDSVRLFEEIKGWDSAVCNSMISSYAWHGFAYDSMHLFAVMFRESIMPTEFTLSSVLSTASALLPVEQGTQVHSLVIKMGMETDSFVASSLMHMYAVFGSVNSALQIFAMMAVRDIISWNTVIAGLRCNGRLVETLMTFKKLLAEGPQPDETTLLEVLLACNYGGFIDEGSNIFSLMEKEYGIRPRDEHYVCIMDMMSRAGKLEEAFEIIRTMSYEPSSLVWGAILGSCDVHGDLRFTEMVAYTLMELKPESSLPYLVLARTYEADKRWESLIKVRRAMKERDVKGDIDCSWIGFRNSIFVFKSNEMLHIRDKDIYQMLSLLDTEMEDEFHCYQQHNYMDEGEE</sequence>
<keyword evidence="4" id="KW-1185">Reference proteome</keyword>
<gene>
    <name evidence="3" type="ORF">RJ641_031847</name>
</gene>
<keyword evidence="1" id="KW-0677">Repeat</keyword>
<comment type="caution">
    <text evidence="3">The sequence shown here is derived from an EMBL/GenBank/DDBJ whole genome shotgun (WGS) entry which is preliminary data.</text>
</comment>
<feature type="repeat" description="PPR" evidence="2">
    <location>
        <begin position="208"/>
        <end position="242"/>
    </location>
</feature>
<proteinExistence type="predicted"/>
<dbReference type="NCBIfam" id="TIGR00756">
    <property type="entry name" value="PPR"/>
    <property type="match status" value="2"/>
</dbReference>
<dbReference type="GO" id="GO:0009451">
    <property type="term" value="P:RNA modification"/>
    <property type="evidence" value="ECO:0007669"/>
    <property type="project" value="InterPro"/>
</dbReference>
<evidence type="ECO:0000256" key="2">
    <source>
        <dbReference type="PROSITE-ProRule" id="PRU00708"/>
    </source>
</evidence>
<dbReference type="InterPro" id="IPR046960">
    <property type="entry name" value="PPR_At4g14850-like_plant"/>
</dbReference>
<dbReference type="InterPro" id="IPR011990">
    <property type="entry name" value="TPR-like_helical_dom_sf"/>
</dbReference>
<dbReference type="Pfam" id="PF13041">
    <property type="entry name" value="PPR_2"/>
    <property type="match status" value="1"/>
</dbReference>
<dbReference type="InterPro" id="IPR002885">
    <property type="entry name" value="PPR_rpt"/>
</dbReference>
<protein>
    <submittedName>
        <fullName evidence="3">Pentatricopeptide repeat</fullName>
    </submittedName>
</protein>